<evidence type="ECO:0000256" key="1">
    <source>
        <dbReference type="SAM" id="Phobius"/>
    </source>
</evidence>
<reference evidence="2 3" key="1">
    <citation type="submission" date="2018-01" db="EMBL/GenBank/DDBJ databases">
        <title>The draft genome sequence of Halioglobus lutimaris HF004.</title>
        <authorList>
            <person name="Du Z.-J."/>
            <person name="Shi M.-J."/>
        </authorList>
    </citation>
    <scope>NUCLEOTIDE SEQUENCE [LARGE SCALE GENOMIC DNA]</scope>
    <source>
        <strain evidence="2 3">HF004</strain>
    </source>
</reference>
<comment type="caution">
    <text evidence="2">The sequence shown here is derived from an EMBL/GenBank/DDBJ whole genome shotgun (WGS) entry which is preliminary data.</text>
</comment>
<evidence type="ECO:0000313" key="3">
    <source>
        <dbReference type="Proteomes" id="UP000235005"/>
    </source>
</evidence>
<gene>
    <name evidence="2" type="ORF">C0039_10200</name>
</gene>
<keyword evidence="3" id="KW-1185">Reference proteome</keyword>
<keyword evidence="1" id="KW-0812">Transmembrane</keyword>
<keyword evidence="1" id="KW-0472">Membrane</keyword>
<dbReference type="Proteomes" id="UP000235005">
    <property type="component" value="Unassembled WGS sequence"/>
</dbReference>
<protein>
    <submittedName>
        <fullName evidence="2">Uncharacterized protein</fullName>
    </submittedName>
</protein>
<organism evidence="2 3">
    <name type="scientific">Pseudohalioglobus lutimaris</name>
    <dbReference type="NCBI Taxonomy" id="1737061"/>
    <lineage>
        <taxon>Bacteria</taxon>
        <taxon>Pseudomonadati</taxon>
        <taxon>Pseudomonadota</taxon>
        <taxon>Gammaproteobacteria</taxon>
        <taxon>Cellvibrionales</taxon>
        <taxon>Halieaceae</taxon>
        <taxon>Pseudohalioglobus</taxon>
    </lineage>
</organism>
<feature type="transmembrane region" description="Helical" evidence="1">
    <location>
        <begin position="12"/>
        <end position="35"/>
    </location>
</feature>
<evidence type="ECO:0000313" key="2">
    <source>
        <dbReference type="EMBL" id="PLW68983.1"/>
    </source>
</evidence>
<dbReference type="EMBL" id="PKUS01000010">
    <property type="protein sequence ID" value="PLW68983.1"/>
    <property type="molecule type" value="Genomic_DNA"/>
</dbReference>
<sequence length="116" mass="13306">MVLAVVKRQLKACILISLIMALILPIVSVEIYVLVNDIEDRPDHVAYERAIERGEDPLDAATGSLRKISGFERITHRFQDWYSFQEYLWQVGYYFAILLIATLLVSGVKLYGNRTT</sequence>
<proteinExistence type="predicted"/>
<keyword evidence="1" id="KW-1133">Transmembrane helix</keyword>
<dbReference type="AlphaFoldDB" id="A0A2N5X3E3"/>
<feature type="transmembrane region" description="Helical" evidence="1">
    <location>
        <begin position="91"/>
        <end position="112"/>
    </location>
</feature>
<name>A0A2N5X3E3_9GAMM</name>
<accession>A0A2N5X3E3</accession>